<keyword evidence="1" id="KW-0812">Transmembrane</keyword>
<organism evidence="2 3">
    <name type="scientific">Paenibacillus glycanilyticus</name>
    <dbReference type="NCBI Taxonomy" id="126569"/>
    <lineage>
        <taxon>Bacteria</taxon>
        <taxon>Bacillati</taxon>
        <taxon>Bacillota</taxon>
        <taxon>Bacilli</taxon>
        <taxon>Bacillales</taxon>
        <taxon>Paenibacillaceae</taxon>
        <taxon>Paenibacillus</taxon>
    </lineage>
</organism>
<name>A0ABQ6G9F4_9BACL</name>
<accession>A0ABQ6G9F4</accession>
<dbReference type="Proteomes" id="UP001157114">
    <property type="component" value="Unassembled WGS sequence"/>
</dbReference>
<keyword evidence="1" id="KW-1133">Transmembrane helix</keyword>
<protein>
    <recommendedName>
        <fullName evidence="4">DUF418 domain-containing protein</fullName>
    </recommendedName>
</protein>
<sequence length="42" mass="5088">MLQEVGAAWLGSLFLMWQAVVNVFYNKEKQRMLKVRIEWVFK</sequence>
<gene>
    <name evidence="2" type="ORF">MU1_18880</name>
</gene>
<proteinExistence type="predicted"/>
<reference evidence="2 3" key="1">
    <citation type="submission" date="2023-03" db="EMBL/GenBank/DDBJ databases">
        <title>Draft genome sequence of the bacteria which degrade cell wall of Tricholomamatutake.</title>
        <authorList>
            <person name="Konishi Y."/>
            <person name="Fukuta Y."/>
            <person name="Shirasaka N."/>
        </authorList>
    </citation>
    <scope>NUCLEOTIDE SEQUENCE [LARGE SCALE GENOMIC DNA]</scope>
    <source>
        <strain evidence="3">mu1</strain>
    </source>
</reference>
<feature type="transmembrane region" description="Helical" evidence="1">
    <location>
        <begin position="6"/>
        <end position="25"/>
    </location>
</feature>
<keyword evidence="3" id="KW-1185">Reference proteome</keyword>
<dbReference type="EMBL" id="BSSQ01000008">
    <property type="protein sequence ID" value="GLX67543.1"/>
    <property type="molecule type" value="Genomic_DNA"/>
</dbReference>
<comment type="caution">
    <text evidence="2">The sequence shown here is derived from an EMBL/GenBank/DDBJ whole genome shotgun (WGS) entry which is preliminary data.</text>
</comment>
<evidence type="ECO:0000313" key="2">
    <source>
        <dbReference type="EMBL" id="GLX67543.1"/>
    </source>
</evidence>
<keyword evidence="1" id="KW-0472">Membrane</keyword>
<evidence type="ECO:0008006" key="4">
    <source>
        <dbReference type="Google" id="ProtNLM"/>
    </source>
</evidence>
<evidence type="ECO:0000313" key="3">
    <source>
        <dbReference type="Proteomes" id="UP001157114"/>
    </source>
</evidence>
<evidence type="ECO:0000256" key="1">
    <source>
        <dbReference type="SAM" id="Phobius"/>
    </source>
</evidence>